<dbReference type="AlphaFoldDB" id="A0A2K9MF94"/>
<gene>
    <name evidence="2" type="ORF">CYR75_04715</name>
</gene>
<dbReference type="Gene3D" id="3.30.950.30">
    <property type="entry name" value="Schlafen, AAA domain"/>
    <property type="match status" value="1"/>
</dbReference>
<dbReference type="Proteomes" id="UP000234882">
    <property type="component" value="Chromosome"/>
</dbReference>
<evidence type="ECO:0000313" key="3">
    <source>
        <dbReference type="Proteomes" id="UP000234882"/>
    </source>
</evidence>
<keyword evidence="3" id="KW-1185">Reference proteome</keyword>
<protein>
    <recommendedName>
        <fullName evidence="1">GmrSD restriction endonucleases N-terminal domain-containing protein</fullName>
    </recommendedName>
</protein>
<dbReference type="PANTHER" id="PTHR39639:SF1">
    <property type="entry name" value="DUF262 DOMAIN-CONTAINING PROTEIN"/>
    <property type="match status" value="1"/>
</dbReference>
<evidence type="ECO:0000259" key="1">
    <source>
        <dbReference type="Pfam" id="PF03235"/>
    </source>
</evidence>
<dbReference type="OrthoDB" id="9787127at2"/>
<dbReference type="InterPro" id="IPR036086">
    <property type="entry name" value="ParB/Sulfiredoxin_sf"/>
</dbReference>
<proteinExistence type="predicted"/>
<dbReference type="InterPro" id="IPR004919">
    <property type="entry name" value="GmrSD_N"/>
</dbReference>
<sequence length="603" mass="68013">MHRRETLKQPGDHALADVAAQPTPVQSVYGWHNDDRLFVNRRYQRKLVWTLEEKQKLVESILKKYPIPAILVAERDDDPNRYEIIDGLQRLNAIISFIEGSFPTVDGKYFDVSKFPTAQARREGNLFEPLSQDDVIGAREVGVLLDYSLAISIMRKASEREIDDVFDRINSYGHRLSDQERRQAGIQNEFSELVRTIACTVRGDESEASLPLAKMPSISIDLPMTKHGYLVRAEEVFWVDQGILRSTHLRDSMDEQCIADIAACIVTGSMIERSKAELDNIYESGTERSNSVLDALKVYGAEKLMDEIKFCIQQIEEVCNTGSPEKLRNIIFERRNTNAFPAVFSVIFVAFHEMIIAEKKKISDYPALKRQLVNLTNRIETSRRATSPEERRTNVNTIKGIIGPHFLNQDQSAEIYSNHASVDIDSAIRRSSTELSYYELKQGLVALGEKREFNEGLVDRIIQTICAIANNGPARAGKILIGVSDNQADADRALALDKISPRKVGDKFVVGVDREARILGKSLEDYIGIIRHRIGNSTLSDHLKTAVLSSIDYNSYYGLGIIIITVPPQTEQSLLDDTVFWRDGDNTKAAESMKQATDIARRF</sequence>
<organism evidence="2 3">
    <name type="scientific">Paracoccus jeotgali</name>
    <dbReference type="NCBI Taxonomy" id="2065379"/>
    <lineage>
        <taxon>Bacteria</taxon>
        <taxon>Pseudomonadati</taxon>
        <taxon>Pseudomonadota</taxon>
        <taxon>Alphaproteobacteria</taxon>
        <taxon>Rhodobacterales</taxon>
        <taxon>Paracoccaceae</taxon>
        <taxon>Paracoccus</taxon>
    </lineage>
</organism>
<name>A0A2K9MF94_9RHOB</name>
<dbReference type="EMBL" id="CP025583">
    <property type="protein sequence ID" value="AUM73676.1"/>
    <property type="molecule type" value="Genomic_DNA"/>
</dbReference>
<reference evidence="3" key="1">
    <citation type="submission" date="2017-12" db="EMBL/GenBank/DDBJ databases">
        <title>Genomic analysis of Paracoccus sp. CBA4604.</title>
        <authorList>
            <person name="Roh S.W."/>
            <person name="Kim J.Y."/>
            <person name="Kim J.S."/>
        </authorList>
    </citation>
    <scope>NUCLEOTIDE SEQUENCE [LARGE SCALE GENOMIC DNA]</scope>
    <source>
        <strain evidence="3">CBA4604</strain>
    </source>
</reference>
<accession>A0A2K9MF94</accession>
<feature type="domain" description="GmrSD restriction endonucleases N-terminal" evidence="1">
    <location>
        <begin position="38"/>
        <end position="184"/>
    </location>
</feature>
<dbReference type="Pfam" id="PF03235">
    <property type="entry name" value="GmrSD_N"/>
    <property type="match status" value="1"/>
</dbReference>
<dbReference type="PANTHER" id="PTHR39639">
    <property type="entry name" value="CHROMOSOME 16, WHOLE GENOME SHOTGUN SEQUENCE"/>
    <property type="match status" value="1"/>
</dbReference>
<dbReference type="InterPro" id="IPR038461">
    <property type="entry name" value="Schlafen_AlbA_2_dom_sf"/>
</dbReference>
<dbReference type="SUPFAM" id="SSF110849">
    <property type="entry name" value="ParB/Sulfiredoxin"/>
    <property type="match status" value="1"/>
</dbReference>
<dbReference type="KEGG" id="paru:CYR75_04715"/>
<evidence type="ECO:0000313" key="2">
    <source>
        <dbReference type="EMBL" id="AUM73676.1"/>
    </source>
</evidence>